<feature type="domain" description="Protein kinase" evidence="1">
    <location>
        <begin position="1"/>
        <end position="107"/>
    </location>
</feature>
<dbReference type="STRING" id="4555.K4AK83"/>
<keyword evidence="3" id="KW-1185">Reference proteome</keyword>
<dbReference type="InParanoid" id="K4AK83"/>
<reference evidence="2" key="2">
    <citation type="submission" date="2018-08" db="UniProtKB">
        <authorList>
            <consortium name="EnsemblPlants"/>
        </authorList>
    </citation>
    <scope>IDENTIFICATION</scope>
    <source>
        <strain evidence="2">Yugu1</strain>
    </source>
</reference>
<dbReference type="HOGENOM" id="CLU_1860452_0_0_1"/>
<proteinExistence type="predicted"/>
<dbReference type="GO" id="GO:0004672">
    <property type="term" value="F:protein kinase activity"/>
    <property type="evidence" value="ECO:0007669"/>
    <property type="project" value="InterPro"/>
</dbReference>
<dbReference type="GO" id="GO:0005524">
    <property type="term" value="F:ATP binding"/>
    <property type="evidence" value="ECO:0007669"/>
    <property type="project" value="InterPro"/>
</dbReference>
<evidence type="ECO:0000313" key="2">
    <source>
        <dbReference type="EnsemblPlants" id="KQK90039"/>
    </source>
</evidence>
<dbReference type="AlphaFoldDB" id="K4AK83"/>
<dbReference type="Proteomes" id="UP000004995">
    <property type="component" value="Unassembled WGS sequence"/>
</dbReference>
<dbReference type="PROSITE" id="PS50011">
    <property type="entry name" value="PROTEIN_KINASE_DOM"/>
    <property type="match status" value="1"/>
</dbReference>
<name>K4AK83_SETIT</name>
<dbReference type="EMBL" id="AGNK02005876">
    <property type="status" value="NOT_ANNOTATED_CDS"/>
    <property type="molecule type" value="Genomic_DNA"/>
</dbReference>
<dbReference type="InterPro" id="IPR000719">
    <property type="entry name" value="Prot_kinase_dom"/>
</dbReference>
<evidence type="ECO:0000259" key="1">
    <source>
        <dbReference type="PROSITE" id="PS50011"/>
    </source>
</evidence>
<accession>K4AK83</accession>
<dbReference type="OMA" id="CATVHAR"/>
<dbReference type="EnsemblPlants" id="KQK90039">
    <property type="protein sequence ID" value="KQK90039"/>
    <property type="gene ID" value="SETIT_039306mg"/>
</dbReference>
<dbReference type="eggNOG" id="ENOG502R4BA">
    <property type="taxonomic scope" value="Eukaryota"/>
</dbReference>
<sequence>GYQPPEYIDKGDMSGKFDNFSLGVMMIRIVSGPESYPTCLHMPSDEFIDQVRKNWRKRLQATNTSDSLLGSYCHQVVSCIQIALNCLENDSQKRPDIVNIMEKLNKIETDMGKVIYIICKGMQWVARSGINFTAWTIM</sequence>
<dbReference type="Gene3D" id="1.10.510.10">
    <property type="entry name" value="Transferase(Phosphotransferase) domain 1"/>
    <property type="match status" value="1"/>
</dbReference>
<reference evidence="3" key="1">
    <citation type="journal article" date="2012" name="Nat. Biotechnol.">
        <title>Reference genome sequence of the model plant Setaria.</title>
        <authorList>
            <person name="Bennetzen J.L."/>
            <person name="Schmutz J."/>
            <person name="Wang H."/>
            <person name="Percifield R."/>
            <person name="Hawkins J."/>
            <person name="Pontaroli A.C."/>
            <person name="Estep M."/>
            <person name="Feng L."/>
            <person name="Vaughn J.N."/>
            <person name="Grimwood J."/>
            <person name="Jenkins J."/>
            <person name="Barry K."/>
            <person name="Lindquist E."/>
            <person name="Hellsten U."/>
            <person name="Deshpande S."/>
            <person name="Wang X."/>
            <person name="Wu X."/>
            <person name="Mitros T."/>
            <person name="Triplett J."/>
            <person name="Yang X."/>
            <person name="Ye C.Y."/>
            <person name="Mauro-Herrera M."/>
            <person name="Wang L."/>
            <person name="Li P."/>
            <person name="Sharma M."/>
            <person name="Sharma R."/>
            <person name="Ronald P.C."/>
            <person name="Panaud O."/>
            <person name="Kellogg E.A."/>
            <person name="Brutnell T.P."/>
            <person name="Doust A.N."/>
            <person name="Tuskan G.A."/>
            <person name="Rokhsar D."/>
            <person name="Devos K.M."/>
        </authorList>
    </citation>
    <scope>NUCLEOTIDE SEQUENCE [LARGE SCALE GENOMIC DNA]</scope>
    <source>
        <strain evidence="3">cv. Yugu1</strain>
    </source>
</reference>
<dbReference type="SUPFAM" id="SSF56112">
    <property type="entry name" value="Protein kinase-like (PK-like)"/>
    <property type="match status" value="1"/>
</dbReference>
<dbReference type="PANTHER" id="PTHR45707:SF56">
    <property type="entry name" value="OS11G0608700 PROTEIN"/>
    <property type="match status" value="1"/>
</dbReference>
<protein>
    <recommendedName>
        <fullName evidence="1">Protein kinase domain-containing protein</fullName>
    </recommendedName>
</protein>
<evidence type="ECO:0000313" key="3">
    <source>
        <dbReference type="Proteomes" id="UP000004995"/>
    </source>
</evidence>
<dbReference type="Gramene" id="KQK90039">
    <property type="protein sequence ID" value="KQK90039"/>
    <property type="gene ID" value="SETIT_039306mg"/>
</dbReference>
<organism evidence="2 3">
    <name type="scientific">Setaria italica</name>
    <name type="common">Foxtail millet</name>
    <name type="synonym">Panicum italicum</name>
    <dbReference type="NCBI Taxonomy" id="4555"/>
    <lineage>
        <taxon>Eukaryota</taxon>
        <taxon>Viridiplantae</taxon>
        <taxon>Streptophyta</taxon>
        <taxon>Embryophyta</taxon>
        <taxon>Tracheophyta</taxon>
        <taxon>Spermatophyta</taxon>
        <taxon>Magnoliopsida</taxon>
        <taxon>Liliopsida</taxon>
        <taxon>Poales</taxon>
        <taxon>Poaceae</taxon>
        <taxon>PACMAD clade</taxon>
        <taxon>Panicoideae</taxon>
        <taxon>Panicodae</taxon>
        <taxon>Paniceae</taxon>
        <taxon>Cenchrinae</taxon>
        <taxon>Setaria</taxon>
    </lineage>
</organism>
<dbReference type="InterPro" id="IPR011009">
    <property type="entry name" value="Kinase-like_dom_sf"/>
</dbReference>
<dbReference type="PANTHER" id="PTHR45707">
    <property type="entry name" value="C2 CALCIUM/LIPID-BINDING PLANT PHOSPHORIBOSYLTRANSFERASE FAMILY PROTEIN"/>
    <property type="match status" value="1"/>
</dbReference>